<feature type="compositionally biased region" description="Polar residues" evidence="1">
    <location>
        <begin position="579"/>
        <end position="588"/>
    </location>
</feature>
<proteinExistence type="predicted"/>
<dbReference type="PhylomeDB" id="A0A0G4FRR3"/>
<reference evidence="2 3" key="1">
    <citation type="submission" date="2014-11" db="EMBL/GenBank/DDBJ databases">
        <authorList>
            <person name="Zhu J."/>
            <person name="Qi W."/>
            <person name="Song R."/>
        </authorList>
    </citation>
    <scope>NUCLEOTIDE SEQUENCE [LARGE SCALE GENOMIC DNA]</scope>
</reference>
<sequence length="588" mass="62619">MYSQALPTGGQSGASDGSSLCGAIDQIHSVTSQMAASTEAAKRKMPNSLRNTEGCASSTGRLGDLLQTLNDAQSTLGNELAQLPTRKEGDGKKFRWLYNVKDPSGVSGSSDGTDKATHDSKAVSTGDGKRSRVATSPDAAGGVSTAAPNVAPKYYGRLCLPGLPEGVMGDMGPFLTTRNAARLSCVNKETHQKATDDTLGVYRNFTVTADESSDYKKIQKLEEVKHLSKIRTACVETDGVLPSVSECLEASRATLTRLHVSSMCDAYNYDVRAPAVSIEFCNLRELNIDGNNWLEYISTRLEDAGGIVPLLKASPKIERLQLEGYFLGADLVGVLDGCPCITTITGLTISLNHENEDNESPGEILFDLVFGEDTPRPQRGSLSDLKKALNQQWSKPARKDAPKKLGLVLLDPRIGAGGVQDAAAIASFSEWAADVNCELEWRAHGGSLTVNCSSSNATAHPAPDGHLYGEIARQLAAKATDVTLVLGGTAPLLQSWWDKLIFPCAKKLILCPTQQGASGPFVDSIPEWLTERDGEGETAASRCFPAVDSLEVSFDTLSPAEPARSPQQAQHAAGWALDSQDSQFLSSA</sequence>
<evidence type="ECO:0000256" key="1">
    <source>
        <dbReference type="SAM" id="MobiDB-lite"/>
    </source>
</evidence>
<feature type="region of interest" description="Disordered" evidence="1">
    <location>
        <begin position="558"/>
        <end position="588"/>
    </location>
</feature>
<name>A0A0G4FRR3_VITBC</name>
<gene>
    <name evidence="2" type="ORF">Vbra_21636</name>
</gene>
<feature type="compositionally biased region" description="Basic and acidic residues" evidence="1">
    <location>
        <begin position="112"/>
        <end position="121"/>
    </location>
</feature>
<evidence type="ECO:0000313" key="3">
    <source>
        <dbReference type="Proteomes" id="UP000041254"/>
    </source>
</evidence>
<keyword evidence="3" id="KW-1185">Reference proteome</keyword>
<accession>A0A0G4FRR3</accession>
<dbReference type="EMBL" id="CDMY01000488">
    <property type="protein sequence ID" value="CEM17355.1"/>
    <property type="molecule type" value="Genomic_DNA"/>
</dbReference>
<feature type="region of interest" description="Disordered" evidence="1">
    <location>
        <begin position="103"/>
        <end position="147"/>
    </location>
</feature>
<dbReference type="InParanoid" id="A0A0G4FRR3"/>
<organism evidence="2 3">
    <name type="scientific">Vitrella brassicaformis (strain CCMP3155)</name>
    <dbReference type="NCBI Taxonomy" id="1169540"/>
    <lineage>
        <taxon>Eukaryota</taxon>
        <taxon>Sar</taxon>
        <taxon>Alveolata</taxon>
        <taxon>Colpodellida</taxon>
        <taxon>Vitrellaceae</taxon>
        <taxon>Vitrella</taxon>
    </lineage>
</organism>
<dbReference type="Proteomes" id="UP000041254">
    <property type="component" value="Unassembled WGS sequence"/>
</dbReference>
<dbReference type="VEuPathDB" id="CryptoDB:Vbra_21636"/>
<evidence type="ECO:0000313" key="2">
    <source>
        <dbReference type="EMBL" id="CEM17355.1"/>
    </source>
</evidence>
<dbReference type="AlphaFoldDB" id="A0A0G4FRR3"/>
<protein>
    <submittedName>
        <fullName evidence="2">Uncharacterized protein</fullName>
    </submittedName>
</protein>